<protein>
    <submittedName>
        <fullName evidence="1">Uncharacterized protein</fullName>
    </submittedName>
</protein>
<dbReference type="Proteomes" id="UP000823775">
    <property type="component" value="Unassembled WGS sequence"/>
</dbReference>
<name>A0ABS8SKW7_DATST</name>
<evidence type="ECO:0000313" key="1">
    <source>
        <dbReference type="EMBL" id="MCD7459578.1"/>
    </source>
</evidence>
<gene>
    <name evidence="1" type="ORF">HAX54_041347</name>
</gene>
<keyword evidence="2" id="KW-1185">Reference proteome</keyword>
<organism evidence="1 2">
    <name type="scientific">Datura stramonium</name>
    <name type="common">Jimsonweed</name>
    <name type="synonym">Common thornapple</name>
    <dbReference type="NCBI Taxonomy" id="4076"/>
    <lineage>
        <taxon>Eukaryota</taxon>
        <taxon>Viridiplantae</taxon>
        <taxon>Streptophyta</taxon>
        <taxon>Embryophyta</taxon>
        <taxon>Tracheophyta</taxon>
        <taxon>Spermatophyta</taxon>
        <taxon>Magnoliopsida</taxon>
        <taxon>eudicotyledons</taxon>
        <taxon>Gunneridae</taxon>
        <taxon>Pentapetalae</taxon>
        <taxon>asterids</taxon>
        <taxon>lamiids</taxon>
        <taxon>Solanales</taxon>
        <taxon>Solanaceae</taxon>
        <taxon>Solanoideae</taxon>
        <taxon>Datureae</taxon>
        <taxon>Datura</taxon>
    </lineage>
</organism>
<sequence>MSGRRYHIGTIHEFLKSPASLDWKVDTEKEIDEVQDYSAVLRDSEGVSVGFGMSLMYQDVKMNWMDEKGKGAKFIPSYWLTGVPLQHWNSSCSDPIAAIVI</sequence>
<dbReference type="EMBL" id="JACEIK010000596">
    <property type="protein sequence ID" value="MCD7459578.1"/>
    <property type="molecule type" value="Genomic_DNA"/>
</dbReference>
<evidence type="ECO:0000313" key="2">
    <source>
        <dbReference type="Proteomes" id="UP000823775"/>
    </source>
</evidence>
<reference evidence="1 2" key="1">
    <citation type="journal article" date="2021" name="BMC Genomics">
        <title>Datura genome reveals duplications of psychoactive alkaloid biosynthetic genes and high mutation rate following tissue culture.</title>
        <authorList>
            <person name="Rajewski A."/>
            <person name="Carter-House D."/>
            <person name="Stajich J."/>
            <person name="Litt A."/>
        </authorList>
    </citation>
    <scope>NUCLEOTIDE SEQUENCE [LARGE SCALE GENOMIC DNA]</scope>
    <source>
        <strain evidence="1">AR-01</strain>
    </source>
</reference>
<comment type="caution">
    <text evidence="1">The sequence shown here is derived from an EMBL/GenBank/DDBJ whole genome shotgun (WGS) entry which is preliminary data.</text>
</comment>
<proteinExistence type="predicted"/>
<accession>A0ABS8SKW7</accession>